<dbReference type="EMBL" id="BAAAUT010000044">
    <property type="protein sequence ID" value="GAA3152658.1"/>
    <property type="molecule type" value="Genomic_DNA"/>
</dbReference>
<gene>
    <name evidence="1" type="ORF">GCM10010466_49570</name>
</gene>
<proteinExistence type="predicted"/>
<name>A0ABP6NMW4_9ACTN</name>
<organism evidence="1 2">
    <name type="scientific">Planomonospora alba</name>
    <dbReference type="NCBI Taxonomy" id="161354"/>
    <lineage>
        <taxon>Bacteria</taxon>
        <taxon>Bacillati</taxon>
        <taxon>Actinomycetota</taxon>
        <taxon>Actinomycetes</taxon>
        <taxon>Streptosporangiales</taxon>
        <taxon>Streptosporangiaceae</taxon>
        <taxon>Planomonospora</taxon>
    </lineage>
</organism>
<reference evidence="2" key="1">
    <citation type="journal article" date="2019" name="Int. J. Syst. Evol. Microbiol.">
        <title>The Global Catalogue of Microorganisms (GCM) 10K type strain sequencing project: providing services to taxonomists for standard genome sequencing and annotation.</title>
        <authorList>
            <consortium name="The Broad Institute Genomics Platform"/>
            <consortium name="The Broad Institute Genome Sequencing Center for Infectious Disease"/>
            <person name="Wu L."/>
            <person name="Ma J."/>
        </authorList>
    </citation>
    <scope>NUCLEOTIDE SEQUENCE [LARGE SCALE GENOMIC DNA]</scope>
    <source>
        <strain evidence="2">JCM 9373</strain>
    </source>
</reference>
<evidence type="ECO:0000313" key="2">
    <source>
        <dbReference type="Proteomes" id="UP001500320"/>
    </source>
</evidence>
<dbReference type="SUPFAM" id="SSF56973">
    <property type="entry name" value="Aerolisin/ETX pore-forming domain"/>
    <property type="match status" value="1"/>
</dbReference>
<protein>
    <submittedName>
        <fullName evidence="1">Uncharacterized protein</fullName>
    </submittedName>
</protein>
<comment type="caution">
    <text evidence="1">The sequence shown here is derived from an EMBL/GenBank/DDBJ whole genome shotgun (WGS) entry which is preliminary data.</text>
</comment>
<accession>A0ABP6NMW4</accession>
<evidence type="ECO:0000313" key="1">
    <source>
        <dbReference type="EMBL" id="GAA3152658.1"/>
    </source>
</evidence>
<sequence>MAGQRRRWCGWFGAALAAKCSISVKPPLVSKRVFRKKFATFVENNTSQKQKFSFTATKTGTETYSVGAKVSGEISAGVFAKISAEVNAGIEKSMSTSYGVKTSGTVKARSTINGDHGIYVQQQGWRSSSCGSLGSSTTATAKAPYKTGWKIYYS</sequence>
<keyword evidence="2" id="KW-1185">Reference proteome</keyword>
<dbReference type="Proteomes" id="UP001500320">
    <property type="component" value="Unassembled WGS sequence"/>
</dbReference>